<feature type="domain" description="N-acetyltransferase" evidence="3">
    <location>
        <begin position="134"/>
        <end position="272"/>
    </location>
</feature>
<dbReference type="Gene3D" id="3.40.630.30">
    <property type="match status" value="1"/>
</dbReference>
<dbReference type="InterPro" id="IPR000182">
    <property type="entry name" value="GNAT_dom"/>
</dbReference>
<accession>A0ABX2F7H0</accession>
<dbReference type="PROSITE" id="PS51186">
    <property type="entry name" value="GNAT"/>
    <property type="match status" value="1"/>
</dbReference>
<sequence>MEARAYETTAAFREAAGRLLAADPIRNTVLLTATAKPLTGALLLTLHDNGKVVGAVIRTDPYPLLVSAMPVDAAEFTAEAVHDLVPDLPGASGSLKQVEAFVAAWTAITGKQATRTLAHRLFRLDHLQPPQTAGSPREATEADLPLLVDWKTRFLREALPPTVKRASPEEIAKEKLGPDAVTILWEVDGTPVSLAAARGPFEGMARIAPVYTPPEHRGHGYASAATAAASQWALDRGATDVLLFANLANPTTNRIYPAIGYRPVEDTAEYTF</sequence>
<keyword evidence="2" id="KW-0012">Acyltransferase</keyword>
<dbReference type="EMBL" id="JAAATY010000014">
    <property type="protein sequence ID" value="NRN67300.1"/>
    <property type="molecule type" value="Genomic_DNA"/>
</dbReference>
<reference evidence="4 5" key="1">
    <citation type="submission" date="2020-01" db="EMBL/GenBank/DDBJ databases">
        <title>Kibdelosporangium persica a novel Actinomycetes from a hot desert in Iran.</title>
        <authorList>
            <person name="Safaei N."/>
            <person name="Zaburannyi N."/>
            <person name="Mueller R."/>
            <person name="Wink J."/>
        </authorList>
    </citation>
    <scope>NUCLEOTIDE SEQUENCE [LARGE SCALE GENOMIC DNA]</scope>
    <source>
        <strain evidence="4 5">4NS15</strain>
    </source>
</reference>
<dbReference type="InterPro" id="IPR050832">
    <property type="entry name" value="Bact_Acetyltransf"/>
</dbReference>
<evidence type="ECO:0000259" key="3">
    <source>
        <dbReference type="PROSITE" id="PS51186"/>
    </source>
</evidence>
<evidence type="ECO:0000256" key="1">
    <source>
        <dbReference type="ARBA" id="ARBA00022679"/>
    </source>
</evidence>
<evidence type="ECO:0000256" key="2">
    <source>
        <dbReference type="ARBA" id="ARBA00023315"/>
    </source>
</evidence>
<protein>
    <submittedName>
        <fullName evidence="4">Acetyltransferase</fullName>
    </submittedName>
</protein>
<dbReference type="RefSeq" id="WP_173134884.1">
    <property type="nucleotide sequence ID" value="NZ_CBCSGW010000105.1"/>
</dbReference>
<evidence type="ECO:0000313" key="4">
    <source>
        <dbReference type="EMBL" id="NRN67300.1"/>
    </source>
</evidence>
<keyword evidence="1" id="KW-0808">Transferase</keyword>
<dbReference type="PANTHER" id="PTHR43877">
    <property type="entry name" value="AMINOALKYLPHOSPHONATE N-ACETYLTRANSFERASE-RELATED-RELATED"/>
    <property type="match status" value="1"/>
</dbReference>
<name>A0ABX2F7H0_9PSEU</name>
<gene>
    <name evidence="4" type="ORF">GC106_45360</name>
</gene>
<comment type="caution">
    <text evidence="4">The sequence shown here is derived from an EMBL/GenBank/DDBJ whole genome shotgun (WGS) entry which is preliminary data.</text>
</comment>
<dbReference type="SUPFAM" id="SSF55729">
    <property type="entry name" value="Acyl-CoA N-acyltransferases (Nat)"/>
    <property type="match status" value="1"/>
</dbReference>
<evidence type="ECO:0000313" key="5">
    <source>
        <dbReference type="Proteomes" id="UP000763557"/>
    </source>
</evidence>
<dbReference type="Proteomes" id="UP000763557">
    <property type="component" value="Unassembled WGS sequence"/>
</dbReference>
<dbReference type="Pfam" id="PF00583">
    <property type="entry name" value="Acetyltransf_1"/>
    <property type="match status" value="1"/>
</dbReference>
<dbReference type="InterPro" id="IPR016181">
    <property type="entry name" value="Acyl_CoA_acyltransferase"/>
</dbReference>
<proteinExistence type="predicted"/>
<keyword evidence="5" id="KW-1185">Reference proteome</keyword>
<organism evidence="4 5">
    <name type="scientific">Kibdelosporangium persicum</name>
    <dbReference type="NCBI Taxonomy" id="2698649"/>
    <lineage>
        <taxon>Bacteria</taxon>
        <taxon>Bacillati</taxon>
        <taxon>Actinomycetota</taxon>
        <taxon>Actinomycetes</taxon>
        <taxon>Pseudonocardiales</taxon>
        <taxon>Pseudonocardiaceae</taxon>
        <taxon>Kibdelosporangium</taxon>
    </lineage>
</organism>